<evidence type="ECO:0000313" key="2">
    <source>
        <dbReference type="EMBL" id="MDV3458091.1"/>
    </source>
</evidence>
<reference evidence="2 3" key="1">
    <citation type="submission" date="2023-10" db="EMBL/GenBank/DDBJ databases">
        <title>Sphingomonas sp. HF-S4 16S ribosomal RNA gene Genome sequencing and assembly.</title>
        <authorList>
            <person name="Lee H."/>
        </authorList>
    </citation>
    <scope>NUCLEOTIDE SEQUENCE [LARGE SCALE GENOMIC DNA]</scope>
    <source>
        <strain evidence="2 3">HF-S4</strain>
    </source>
</reference>
<keyword evidence="1" id="KW-0812">Transmembrane</keyword>
<gene>
    <name evidence="2" type="ORF">RZN05_13930</name>
</gene>
<feature type="transmembrane region" description="Helical" evidence="1">
    <location>
        <begin position="83"/>
        <end position="104"/>
    </location>
</feature>
<sequence length="319" mass="35054">MMDVIDRYLGAVRWNLPAAKADDIVAELADLIAARVEDREESLGRPLARDEVSALLREFGHPIVVAGQYHGQRALIGAEVFPFYWFVLRIVLAVVAVAEAVQIGGRFLVGQPLMRVLWQGVAGAGSSLLLNAALVTLAFAVIERTGWLDDYLARWKPEDLPDLPKLRLDMPPRKRWESVFQLAFGVTFLAWWTGAFPIALLPHDAAINVTGAPVWIALYWPVTALVAARIVLTLIDILRPSWRPLRAMVILGCAAGTLAIAKVLHEAGRIVIVTGADADQVAQVQNGLDKGFTVAVIAVAALTIFECAKELWQLYRELR</sequence>
<dbReference type="Proteomes" id="UP001273531">
    <property type="component" value="Unassembled WGS sequence"/>
</dbReference>
<evidence type="ECO:0000256" key="1">
    <source>
        <dbReference type="SAM" id="Phobius"/>
    </source>
</evidence>
<proteinExistence type="predicted"/>
<keyword evidence="3" id="KW-1185">Reference proteome</keyword>
<protein>
    <submittedName>
        <fullName evidence="2">Uncharacterized protein</fullName>
    </submittedName>
</protein>
<accession>A0ABU3Y9K7</accession>
<dbReference type="RefSeq" id="WP_317227204.1">
    <property type="nucleotide sequence ID" value="NZ_JAWJEJ010000001.1"/>
</dbReference>
<keyword evidence="1" id="KW-1133">Transmembrane helix</keyword>
<feature type="transmembrane region" description="Helical" evidence="1">
    <location>
        <begin position="116"/>
        <end position="142"/>
    </location>
</feature>
<feature type="transmembrane region" description="Helical" evidence="1">
    <location>
        <begin position="179"/>
        <end position="200"/>
    </location>
</feature>
<feature type="transmembrane region" description="Helical" evidence="1">
    <location>
        <begin position="212"/>
        <end position="235"/>
    </location>
</feature>
<organism evidence="2 3">
    <name type="scientific">Sphingomonas agrestis</name>
    <dbReference type="NCBI Taxonomy" id="3080540"/>
    <lineage>
        <taxon>Bacteria</taxon>
        <taxon>Pseudomonadati</taxon>
        <taxon>Pseudomonadota</taxon>
        <taxon>Alphaproteobacteria</taxon>
        <taxon>Sphingomonadales</taxon>
        <taxon>Sphingomonadaceae</taxon>
        <taxon>Sphingomonas</taxon>
    </lineage>
</organism>
<dbReference type="EMBL" id="JAWJEJ010000001">
    <property type="protein sequence ID" value="MDV3458091.1"/>
    <property type="molecule type" value="Genomic_DNA"/>
</dbReference>
<comment type="caution">
    <text evidence="2">The sequence shown here is derived from an EMBL/GenBank/DDBJ whole genome shotgun (WGS) entry which is preliminary data.</text>
</comment>
<name>A0ABU3Y9K7_9SPHN</name>
<evidence type="ECO:0000313" key="3">
    <source>
        <dbReference type="Proteomes" id="UP001273531"/>
    </source>
</evidence>
<keyword evidence="1" id="KW-0472">Membrane</keyword>